<dbReference type="AlphaFoldDB" id="A0A385SXW5"/>
<dbReference type="Proteomes" id="UP000266183">
    <property type="component" value="Chromosome"/>
</dbReference>
<feature type="domain" description="NADH:flavin oxidoreductase/NADH oxidase N-terminal" evidence="4">
    <location>
        <begin position="8"/>
        <end position="339"/>
    </location>
</feature>
<organism evidence="5 6">
    <name type="scientific">Chryseolinea soli</name>
    <dbReference type="NCBI Taxonomy" id="2321403"/>
    <lineage>
        <taxon>Bacteria</taxon>
        <taxon>Pseudomonadati</taxon>
        <taxon>Bacteroidota</taxon>
        <taxon>Cytophagia</taxon>
        <taxon>Cytophagales</taxon>
        <taxon>Fulvivirgaceae</taxon>
        <taxon>Chryseolinea</taxon>
    </lineage>
</organism>
<dbReference type="KEGG" id="chk:D4L85_33540"/>
<keyword evidence="6" id="KW-1185">Reference proteome</keyword>
<evidence type="ECO:0000313" key="6">
    <source>
        <dbReference type="Proteomes" id="UP000266183"/>
    </source>
</evidence>
<dbReference type="RefSeq" id="WP_119758462.1">
    <property type="nucleotide sequence ID" value="NZ_CP032382.1"/>
</dbReference>
<dbReference type="PANTHER" id="PTHR22893:SF91">
    <property type="entry name" value="NADPH DEHYDROGENASE 2-RELATED"/>
    <property type="match status" value="1"/>
</dbReference>
<comment type="cofactor">
    <cofactor evidence="1">
        <name>FMN</name>
        <dbReference type="ChEBI" id="CHEBI:58210"/>
    </cofactor>
</comment>
<dbReference type="Gene3D" id="3.20.20.70">
    <property type="entry name" value="Aldolase class I"/>
    <property type="match status" value="1"/>
</dbReference>
<evidence type="ECO:0000256" key="3">
    <source>
        <dbReference type="ARBA" id="ARBA00023002"/>
    </source>
</evidence>
<dbReference type="Pfam" id="PF00724">
    <property type="entry name" value="Oxidored_FMN"/>
    <property type="match status" value="1"/>
</dbReference>
<gene>
    <name evidence="5" type="ORF">D4L85_33540</name>
</gene>
<dbReference type="InterPro" id="IPR045247">
    <property type="entry name" value="Oye-like"/>
</dbReference>
<protein>
    <submittedName>
        <fullName evidence="5">Alkene reductase</fullName>
    </submittedName>
</protein>
<keyword evidence="3" id="KW-0560">Oxidoreductase</keyword>
<dbReference type="CDD" id="cd02933">
    <property type="entry name" value="OYE_like_FMN"/>
    <property type="match status" value="1"/>
</dbReference>
<proteinExistence type="inferred from homology"/>
<evidence type="ECO:0000313" key="5">
    <source>
        <dbReference type="EMBL" id="AYB35211.1"/>
    </source>
</evidence>
<evidence type="ECO:0000256" key="1">
    <source>
        <dbReference type="ARBA" id="ARBA00001917"/>
    </source>
</evidence>
<dbReference type="GO" id="GO:0016628">
    <property type="term" value="F:oxidoreductase activity, acting on the CH-CH group of donors, NAD or NADP as acceptor"/>
    <property type="evidence" value="ECO:0007669"/>
    <property type="project" value="UniProtKB-ARBA"/>
</dbReference>
<dbReference type="OrthoDB" id="9772736at2"/>
<dbReference type="GO" id="GO:0010181">
    <property type="term" value="F:FMN binding"/>
    <property type="evidence" value="ECO:0007669"/>
    <property type="project" value="InterPro"/>
</dbReference>
<accession>A0A385SXW5</accession>
<dbReference type="SUPFAM" id="SSF51395">
    <property type="entry name" value="FMN-linked oxidoreductases"/>
    <property type="match status" value="1"/>
</dbReference>
<dbReference type="InterPro" id="IPR001155">
    <property type="entry name" value="OxRdtase_FMN_N"/>
</dbReference>
<name>A0A385SXW5_9BACT</name>
<dbReference type="EMBL" id="CP032382">
    <property type="protein sequence ID" value="AYB35211.1"/>
    <property type="molecule type" value="Genomic_DNA"/>
</dbReference>
<dbReference type="PANTHER" id="PTHR22893">
    <property type="entry name" value="NADH OXIDOREDUCTASE-RELATED"/>
    <property type="match status" value="1"/>
</dbReference>
<evidence type="ECO:0000256" key="2">
    <source>
        <dbReference type="ARBA" id="ARBA00005979"/>
    </source>
</evidence>
<dbReference type="FunFam" id="3.20.20.70:FF:000059">
    <property type="entry name" value="N-ethylmaleimide reductase, FMN-linked"/>
    <property type="match status" value="1"/>
</dbReference>
<evidence type="ECO:0000259" key="4">
    <source>
        <dbReference type="Pfam" id="PF00724"/>
    </source>
</evidence>
<dbReference type="GO" id="GO:0005829">
    <property type="term" value="C:cytosol"/>
    <property type="evidence" value="ECO:0007669"/>
    <property type="project" value="TreeGrafter"/>
</dbReference>
<comment type="similarity">
    <text evidence="2">Belongs to the NADH:flavin oxidoreductase/NADH oxidase family.</text>
</comment>
<sequence length="368" mass="39777">MSTSTALTPYALGAHTLTSRIVMSPMTRSRAINNLPNNLIADYYGQRASAGLIITEGVSPSPHGLGYARIPGIFSDEQTQAWKPVAEAVHKKGGKIFMQLMHAGRIGHPHNLPAAAKLIGPSAIVASGKMWTDKSGDMLEHPTPEAMSADLIASTKAEYVKAAQNAIAAGFDGVELHGANGYLLEQFLSPFSNQRTDEYGGSVENRTRFVLEVAEAVSNAIGKDRTGIRLSPYGVFNDMPHYDEITATYHHLAEQLNKLGLVYIHLVDHSGGGAPEVPQAIKKGIRERFNNTLILSGGYTLARANEDLDAGHGDLVAFGKPFINNPDLVDRFRKNFPLNLMLDFSTFYTPGAKGLIDYPVFADETVSA</sequence>
<reference evidence="6" key="1">
    <citation type="submission" date="2018-09" db="EMBL/GenBank/DDBJ databases">
        <title>Chryseolinea sp. KIS68-18 isolated from soil.</title>
        <authorList>
            <person name="Weon H.-Y."/>
            <person name="Kwon S.-W."/>
            <person name="Lee S.A."/>
        </authorList>
    </citation>
    <scope>NUCLEOTIDE SEQUENCE [LARGE SCALE GENOMIC DNA]</scope>
    <source>
        <strain evidence="6">KIS68-18</strain>
    </source>
</reference>
<dbReference type="InterPro" id="IPR013785">
    <property type="entry name" value="Aldolase_TIM"/>
</dbReference>